<dbReference type="EMBL" id="SRMA01005905">
    <property type="protein sequence ID" value="TRZ03591.1"/>
    <property type="molecule type" value="Genomic_DNA"/>
</dbReference>
<name>A0A553RN33_9TELE</name>
<dbReference type="OrthoDB" id="10249045at2759"/>
<dbReference type="AlphaFoldDB" id="A0A553RN33"/>
<gene>
    <name evidence="1" type="ORF">DNTS_016463</name>
</gene>
<feature type="non-terminal residue" evidence="1">
    <location>
        <position position="1"/>
    </location>
</feature>
<evidence type="ECO:0000313" key="2">
    <source>
        <dbReference type="Proteomes" id="UP000316079"/>
    </source>
</evidence>
<organism evidence="1 2">
    <name type="scientific">Danionella cerebrum</name>
    <dbReference type="NCBI Taxonomy" id="2873325"/>
    <lineage>
        <taxon>Eukaryota</taxon>
        <taxon>Metazoa</taxon>
        <taxon>Chordata</taxon>
        <taxon>Craniata</taxon>
        <taxon>Vertebrata</taxon>
        <taxon>Euteleostomi</taxon>
        <taxon>Actinopterygii</taxon>
        <taxon>Neopterygii</taxon>
        <taxon>Teleostei</taxon>
        <taxon>Ostariophysi</taxon>
        <taxon>Cypriniformes</taxon>
        <taxon>Danionidae</taxon>
        <taxon>Danioninae</taxon>
        <taxon>Danionella</taxon>
    </lineage>
</organism>
<comment type="caution">
    <text evidence="1">The sequence shown here is derived from an EMBL/GenBank/DDBJ whole genome shotgun (WGS) entry which is preliminary data.</text>
</comment>
<proteinExistence type="predicted"/>
<accession>A0A553RN33</accession>
<dbReference type="Proteomes" id="UP000316079">
    <property type="component" value="Unassembled WGS sequence"/>
</dbReference>
<evidence type="ECO:0000313" key="1">
    <source>
        <dbReference type="EMBL" id="TRZ03591.1"/>
    </source>
</evidence>
<protein>
    <submittedName>
        <fullName evidence="1">Uncharacterized protein</fullName>
    </submittedName>
</protein>
<keyword evidence="2" id="KW-1185">Reference proteome</keyword>
<dbReference type="STRING" id="623744.A0A553RN33"/>
<reference evidence="1 2" key="1">
    <citation type="journal article" date="2019" name="Sci. Data">
        <title>Hybrid genome assembly and annotation of Danionella translucida.</title>
        <authorList>
            <person name="Kadobianskyi M."/>
            <person name="Schulze L."/>
            <person name="Schuelke M."/>
            <person name="Judkewitz B."/>
        </authorList>
    </citation>
    <scope>NUCLEOTIDE SEQUENCE [LARGE SCALE GENOMIC DNA]</scope>
    <source>
        <strain evidence="1 2">Bolton</strain>
    </source>
</reference>
<sequence>GSELSGWALGRYSFEGIDMNHNFPDLNNIMWDAQELATDKRRVSNHYIPMPEYYTSTDALVCTLDF</sequence>